<dbReference type="AlphaFoldDB" id="A0A165NVF0"/>
<evidence type="ECO:0000313" key="3">
    <source>
        <dbReference type="Proteomes" id="UP000076761"/>
    </source>
</evidence>
<proteinExistence type="predicted"/>
<feature type="domain" description="Heterokaryon incompatibility" evidence="1">
    <location>
        <begin position="182"/>
        <end position="271"/>
    </location>
</feature>
<keyword evidence="3" id="KW-1185">Reference proteome</keyword>
<dbReference type="EMBL" id="KV425625">
    <property type="protein sequence ID" value="KZT20162.1"/>
    <property type="molecule type" value="Genomic_DNA"/>
</dbReference>
<dbReference type="Proteomes" id="UP000076761">
    <property type="component" value="Unassembled WGS sequence"/>
</dbReference>
<name>A0A165NVF0_9AGAM</name>
<dbReference type="OrthoDB" id="5418601at2759"/>
<sequence length="591" mass="66997">MASPPAARTRIPLQDPPPEGWSPCIISPEVASLKCKDRGVKGVLRLLNQALAGDLGREILISDPGVEQLLGRLVNGTEDYNFGSLYARVRNLWRRKHLDDVNKVHSELIKFSDCIDEARKACVTGDFIHVSGRNSNLSLSGGHTWARRLWDLRAHRVVPYRFSLGYYNISADVHKFALPMFFAVSHSWTSTMSGVDTAVNGREWLVPLPSGVTLEAIRNELLHLKAEYVWLDVVCLRQFGVQNEELRKEEWAVDIPTIHTIYQCAWKVIRYYNGLGVAFKCKGWTGQRHWLRRVWTIQEIHSQTMSAGLPEGLRAEDLLEQNSEEDGRPLRVYLRSVEILESNLAGLYTAQNLLLIIKELRERFATKPIDKIAACGALLPGALTKIPLYKECMDVEDAWELLVKCMPGHIPCSILWKICTPGEGKCKWRPSWKQLMDDGHENIRAVTQDRDEPLGWLHVLDNNCVRQQFGCRLLTGHASLTWDHADDGRLRGLVQYSDRAVRSLAFAVYADSKQACRDGTVRLVGNDIRNEKAIDSDRWVPNPTFRYLMVCKEVKDAQGEMGFEKISVVHVKDIGPSIFQAEYEAADTIFV</sequence>
<gene>
    <name evidence="2" type="ORF">NEOLEDRAFT_1141132</name>
</gene>
<evidence type="ECO:0000259" key="1">
    <source>
        <dbReference type="Pfam" id="PF06985"/>
    </source>
</evidence>
<organism evidence="2 3">
    <name type="scientific">Neolentinus lepideus HHB14362 ss-1</name>
    <dbReference type="NCBI Taxonomy" id="1314782"/>
    <lineage>
        <taxon>Eukaryota</taxon>
        <taxon>Fungi</taxon>
        <taxon>Dikarya</taxon>
        <taxon>Basidiomycota</taxon>
        <taxon>Agaricomycotina</taxon>
        <taxon>Agaricomycetes</taxon>
        <taxon>Gloeophyllales</taxon>
        <taxon>Gloeophyllaceae</taxon>
        <taxon>Neolentinus</taxon>
    </lineage>
</organism>
<dbReference type="InParanoid" id="A0A165NVF0"/>
<dbReference type="Pfam" id="PF06985">
    <property type="entry name" value="HET"/>
    <property type="match status" value="1"/>
</dbReference>
<protein>
    <recommendedName>
        <fullName evidence="1">Heterokaryon incompatibility domain-containing protein</fullName>
    </recommendedName>
</protein>
<dbReference type="InterPro" id="IPR010730">
    <property type="entry name" value="HET"/>
</dbReference>
<accession>A0A165NVF0</accession>
<reference evidence="2 3" key="1">
    <citation type="journal article" date="2016" name="Mol. Biol. Evol.">
        <title>Comparative Genomics of Early-Diverging Mushroom-Forming Fungi Provides Insights into the Origins of Lignocellulose Decay Capabilities.</title>
        <authorList>
            <person name="Nagy L.G."/>
            <person name="Riley R."/>
            <person name="Tritt A."/>
            <person name="Adam C."/>
            <person name="Daum C."/>
            <person name="Floudas D."/>
            <person name="Sun H."/>
            <person name="Yadav J.S."/>
            <person name="Pangilinan J."/>
            <person name="Larsson K.H."/>
            <person name="Matsuura K."/>
            <person name="Barry K."/>
            <person name="Labutti K."/>
            <person name="Kuo R."/>
            <person name="Ohm R.A."/>
            <person name="Bhattacharya S.S."/>
            <person name="Shirouzu T."/>
            <person name="Yoshinaga Y."/>
            <person name="Martin F.M."/>
            <person name="Grigoriev I.V."/>
            <person name="Hibbett D.S."/>
        </authorList>
    </citation>
    <scope>NUCLEOTIDE SEQUENCE [LARGE SCALE GENOMIC DNA]</scope>
    <source>
        <strain evidence="2 3">HHB14362 ss-1</strain>
    </source>
</reference>
<evidence type="ECO:0000313" key="2">
    <source>
        <dbReference type="EMBL" id="KZT20162.1"/>
    </source>
</evidence>